<dbReference type="AlphaFoldDB" id="A0A371E545"/>
<proteinExistence type="predicted"/>
<comment type="caution">
    <text evidence="1">The sequence shown here is derived from an EMBL/GenBank/DDBJ whole genome shotgun (WGS) entry which is preliminary data.</text>
</comment>
<name>A0A371E545_MUCPR</name>
<keyword evidence="2" id="KW-1185">Reference proteome</keyword>
<accession>A0A371E545</accession>
<gene>
    <name evidence="1" type="ORF">CR513_60639</name>
</gene>
<protein>
    <submittedName>
        <fullName evidence="1">Uncharacterized protein</fullName>
    </submittedName>
</protein>
<evidence type="ECO:0000313" key="1">
    <source>
        <dbReference type="EMBL" id="RDX61155.1"/>
    </source>
</evidence>
<dbReference type="EMBL" id="QJKJ01016316">
    <property type="protein sequence ID" value="RDX61155.1"/>
    <property type="molecule type" value="Genomic_DNA"/>
</dbReference>
<evidence type="ECO:0000313" key="2">
    <source>
        <dbReference type="Proteomes" id="UP000257109"/>
    </source>
</evidence>
<sequence length="159" mass="17719">MNAELKALEANHTWKIVKKSIKGETCWEHESQEHLGPVEAENILAQANFSGQNHSSKNADMIMLKLRNLSRLQGWKNSGILNLAPSVTANGSTRSFSKVSLSIEEVQDQDLGSWKLPEVIARYSRRNPLDGNLNVWPSLVHHYRPSKAIIVEGGLSGEH</sequence>
<feature type="non-terminal residue" evidence="1">
    <location>
        <position position="1"/>
    </location>
</feature>
<organism evidence="1 2">
    <name type="scientific">Mucuna pruriens</name>
    <name type="common">Velvet bean</name>
    <name type="synonym">Dolichos pruriens</name>
    <dbReference type="NCBI Taxonomy" id="157652"/>
    <lineage>
        <taxon>Eukaryota</taxon>
        <taxon>Viridiplantae</taxon>
        <taxon>Streptophyta</taxon>
        <taxon>Embryophyta</taxon>
        <taxon>Tracheophyta</taxon>
        <taxon>Spermatophyta</taxon>
        <taxon>Magnoliopsida</taxon>
        <taxon>eudicotyledons</taxon>
        <taxon>Gunneridae</taxon>
        <taxon>Pentapetalae</taxon>
        <taxon>rosids</taxon>
        <taxon>fabids</taxon>
        <taxon>Fabales</taxon>
        <taxon>Fabaceae</taxon>
        <taxon>Papilionoideae</taxon>
        <taxon>50 kb inversion clade</taxon>
        <taxon>NPAAA clade</taxon>
        <taxon>indigoferoid/millettioid clade</taxon>
        <taxon>Phaseoleae</taxon>
        <taxon>Mucuna</taxon>
    </lineage>
</organism>
<reference evidence="1" key="1">
    <citation type="submission" date="2018-05" db="EMBL/GenBank/DDBJ databases">
        <title>Draft genome of Mucuna pruriens seed.</title>
        <authorList>
            <person name="Nnadi N.E."/>
            <person name="Vos R."/>
            <person name="Hasami M.H."/>
            <person name="Devisetty U.K."/>
            <person name="Aguiy J.C."/>
        </authorList>
    </citation>
    <scope>NUCLEOTIDE SEQUENCE [LARGE SCALE GENOMIC DNA]</scope>
    <source>
        <strain evidence="1">JCA_2017</strain>
    </source>
</reference>
<dbReference type="Proteomes" id="UP000257109">
    <property type="component" value="Unassembled WGS sequence"/>
</dbReference>